<dbReference type="InterPro" id="IPR050832">
    <property type="entry name" value="Bact_Acetyltransf"/>
</dbReference>
<dbReference type="PROSITE" id="PS51186">
    <property type="entry name" value="GNAT"/>
    <property type="match status" value="1"/>
</dbReference>
<dbReference type="InterPro" id="IPR000182">
    <property type="entry name" value="GNAT_dom"/>
</dbReference>
<keyword evidence="1 4" id="KW-0808">Transferase</keyword>
<dbReference type="OrthoDB" id="5525374at2"/>
<evidence type="ECO:0000256" key="2">
    <source>
        <dbReference type="ARBA" id="ARBA00023315"/>
    </source>
</evidence>
<dbReference type="PANTHER" id="PTHR43877">
    <property type="entry name" value="AMINOALKYLPHOSPHONATE N-ACETYLTRANSFERASE-RELATED-RELATED"/>
    <property type="match status" value="1"/>
</dbReference>
<name>A0A371K2W9_9GAMM</name>
<dbReference type="Pfam" id="PF00583">
    <property type="entry name" value="Acetyltransf_1"/>
    <property type="match status" value="1"/>
</dbReference>
<comment type="caution">
    <text evidence="4">The sequence shown here is derived from an EMBL/GenBank/DDBJ whole genome shotgun (WGS) entry which is preliminary data.</text>
</comment>
<organism evidence="4 5">
    <name type="scientific">Lysobacter silvisoli</name>
    <dbReference type="NCBI Taxonomy" id="2293254"/>
    <lineage>
        <taxon>Bacteria</taxon>
        <taxon>Pseudomonadati</taxon>
        <taxon>Pseudomonadota</taxon>
        <taxon>Gammaproteobacteria</taxon>
        <taxon>Lysobacterales</taxon>
        <taxon>Lysobacteraceae</taxon>
        <taxon>Lysobacter</taxon>
    </lineage>
</organism>
<dbReference type="EMBL" id="QTSU01000001">
    <property type="protein sequence ID" value="RDZ28224.1"/>
    <property type="molecule type" value="Genomic_DNA"/>
</dbReference>
<dbReference type="AlphaFoldDB" id="A0A371K2W9"/>
<dbReference type="RefSeq" id="WP_115857667.1">
    <property type="nucleotide sequence ID" value="NZ_QTSU01000001.1"/>
</dbReference>
<keyword evidence="2" id="KW-0012">Acyltransferase</keyword>
<evidence type="ECO:0000313" key="4">
    <source>
        <dbReference type="EMBL" id="RDZ28224.1"/>
    </source>
</evidence>
<evidence type="ECO:0000313" key="5">
    <source>
        <dbReference type="Proteomes" id="UP000264492"/>
    </source>
</evidence>
<proteinExistence type="predicted"/>
<gene>
    <name evidence="4" type="ORF">DX914_03510</name>
</gene>
<dbReference type="Proteomes" id="UP000264492">
    <property type="component" value="Unassembled WGS sequence"/>
</dbReference>
<dbReference type="Gene3D" id="3.40.630.30">
    <property type="match status" value="1"/>
</dbReference>
<dbReference type="SUPFAM" id="SSF55729">
    <property type="entry name" value="Acyl-CoA N-acyltransferases (Nat)"/>
    <property type="match status" value="1"/>
</dbReference>
<dbReference type="PANTHER" id="PTHR43877:SF2">
    <property type="entry name" value="AMINOALKYLPHOSPHONATE N-ACETYLTRANSFERASE-RELATED"/>
    <property type="match status" value="1"/>
</dbReference>
<feature type="domain" description="N-acetyltransferase" evidence="3">
    <location>
        <begin position="29"/>
        <end position="182"/>
    </location>
</feature>
<evidence type="ECO:0000259" key="3">
    <source>
        <dbReference type="PROSITE" id="PS51186"/>
    </source>
</evidence>
<dbReference type="GO" id="GO:0016747">
    <property type="term" value="F:acyltransferase activity, transferring groups other than amino-acyl groups"/>
    <property type="evidence" value="ECO:0007669"/>
    <property type="project" value="InterPro"/>
</dbReference>
<keyword evidence="5" id="KW-1185">Reference proteome</keyword>
<evidence type="ECO:0000256" key="1">
    <source>
        <dbReference type="ARBA" id="ARBA00022679"/>
    </source>
</evidence>
<protein>
    <submittedName>
        <fullName evidence="4">GNAT family N-acetyltransferase</fullName>
    </submittedName>
</protein>
<dbReference type="CDD" id="cd04301">
    <property type="entry name" value="NAT_SF"/>
    <property type="match status" value="1"/>
</dbReference>
<reference evidence="4 5" key="1">
    <citation type="submission" date="2018-08" db="EMBL/GenBank/DDBJ databases">
        <title>Lysobacter sp. zong2l5, whole genome shotgun sequence.</title>
        <authorList>
            <person name="Zhang X."/>
            <person name="Feng G."/>
            <person name="Zhu H."/>
        </authorList>
    </citation>
    <scope>NUCLEOTIDE SEQUENCE [LARGE SCALE GENOMIC DNA]</scope>
    <source>
        <strain evidence="5">zong2l5</strain>
    </source>
</reference>
<accession>A0A371K2W9</accession>
<sequence>MQAPSQLTSFPAGRDDRLTAPALLSERGYALRPLHDGDLPWLRELYASTRAEEMAPVPWPDAAKRAFLASQFALQHQHYLAHYGDSDFLAIERDGAPAGRYYLQRAAPHHLIVDICLLPDERGRGVAAALIAHSQRTAAAQDCGLQLHVQSDNAAARRLYQRLGFVMVEDLRSHLLLRWVQS</sequence>
<dbReference type="InterPro" id="IPR016181">
    <property type="entry name" value="Acyl_CoA_acyltransferase"/>
</dbReference>